<reference evidence="1" key="1">
    <citation type="journal article" date="2007" name="PLoS ONE">
        <title>The first genome sequence of an elite grapevine cultivar (Pinot noir Vitis vinifera L.): coping with a highly heterozygous genome.</title>
        <authorList>
            <person name="Velasco R."/>
            <person name="Zharkikh A."/>
            <person name="Troggio M."/>
            <person name="Cartwright D.A."/>
            <person name="Cestaro A."/>
            <person name="Pruss D."/>
            <person name="Pindo M."/>
            <person name="FitzGerald L.M."/>
            <person name="Vezzulli S."/>
            <person name="Reid J."/>
            <person name="Malacarne G."/>
            <person name="Iliev D."/>
            <person name="Coppola G."/>
            <person name="Wardell B."/>
            <person name="Micheletti D."/>
            <person name="Macalma T."/>
            <person name="Facci M."/>
            <person name="Mitchell J.T."/>
            <person name="Perazzolli M."/>
            <person name="Eldredge G."/>
            <person name="Gatto P."/>
            <person name="Oyzerski R."/>
            <person name="Moretto M."/>
            <person name="Gutin N."/>
            <person name="Stefanini M."/>
            <person name="Chen Y."/>
            <person name="Segala C."/>
            <person name="Davenport C."/>
            <person name="Dematte L."/>
            <person name="Mraz A."/>
            <person name="Battilana J."/>
            <person name="Stormo K."/>
            <person name="Costa F."/>
            <person name="Tao Q."/>
            <person name="Si-Ammour A."/>
            <person name="Harkins T."/>
            <person name="Lackey A."/>
            <person name="Perbost C."/>
            <person name="Taillon B."/>
            <person name="Stella A."/>
            <person name="Solovyev V."/>
            <person name="Fawcett J.A."/>
            <person name="Sterck L."/>
            <person name="Vandepoele K."/>
            <person name="Grando S.M."/>
            <person name="Toppo S."/>
            <person name="Moser C."/>
            <person name="Lanchbury J."/>
            <person name="Bogden R."/>
            <person name="Skolnick M."/>
            <person name="Sgaramella V."/>
            <person name="Bhatnagar S.K."/>
            <person name="Fontana P."/>
            <person name="Gutin A."/>
            <person name="Van de Peer Y."/>
            <person name="Salamini F."/>
            <person name="Viola R."/>
        </authorList>
    </citation>
    <scope>NUCLEOTIDE SEQUENCE</scope>
</reference>
<accession>A5BIC9</accession>
<sequence length="338" mass="37144">MPTKGIKSNSAHKDSSMRPVLWVTPVAMHVLSSVLKRVTPENIISLLESGGFLSRLPEFVSNIGLENYPSVDRKGLQEIQRENSATTTSRNTLAVKGGKQIDVDVHKCISGSHATAYMTTLMEDSKSLIDLAMFETTSSANSMYQAEPFFPESIGLVDFEDDFTTYSKSKQVKSSSNDVGTQCKSISSLNSNSKAAIKYPLFLILYQHQAVNGMTRTQKTTLSQEMQVSRNEELPTELGKNRGLPLPVTLMTLLILDSVQKNTSTSLLSSTEHTSRGGRSGYQMEWGNLAMRIGEESTDCPNVSKITHRYVPDSQESLQHCRACQEVGVTAVTSNLCT</sequence>
<protein>
    <submittedName>
        <fullName evidence="1">Uncharacterized protein</fullName>
    </submittedName>
</protein>
<evidence type="ECO:0000313" key="1">
    <source>
        <dbReference type="EMBL" id="CAN74626.1"/>
    </source>
</evidence>
<dbReference type="AlphaFoldDB" id="A5BIC9"/>
<gene>
    <name evidence="1" type="ORF">VITISV_037485</name>
</gene>
<proteinExistence type="predicted"/>
<organism evidence="1">
    <name type="scientific">Vitis vinifera</name>
    <name type="common">Grape</name>
    <dbReference type="NCBI Taxonomy" id="29760"/>
    <lineage>
        <taxon>Eukaryota</taxon>
        <taxon>Viridiplantae</taxon>
        <taxon>Streptophyta</taxon>
        <taxon>Embryophyta</taxon>
        <taxon>Tracheophyta</taxon>
        <taxon>Spermatophyta</taxon>
        <taxon>Magnoliopsida</taxon>
        <taxon>eudicotyledons</taxon>
        <taxon>Gunneridae</taxon>
        <taxon>Pentapetalae</taxon>
        <taxon>rosids</taxon>
        <taxon>Vitales</taxon>
        <taxon>Vitaceae</taxon>
        <taxon>Viteae</taxon>
        <taxon>Vitis</taxon>
    </lineage>
</organism>
<name>A5BIC9_VITVI</name>
<dbReference type="EMBL" id="AM460448">
    <property type="protein sequence ID" value="CAN74626.1"/>
    <property type="molecule type" value="Genomic_DNA"/>
</dbReference>